<sequence length="100" mass="11031">MIPVTINLPPATFNRLEKIAATRGISMRELIVAGLEPKPITKVTGSIPSAHPNGYTQLSDDQWAEILRLRAAKWTVPQLAVKFGCSSSTIYKRLQKRANS</sequence>
<evidence type="ECO:0000313" key="1">
    <source>
        <dbReference type="EMBL" id="QWT28877.1"/>
    </source>
</evidence>
<protein>
    <submittedName>
        <fullName evidence="1">DNA binding protein</fullName>
    </submittedName>
</protein>
<dbReference type="Gene3D" id="1.10.10.60">
    <property type="entry name" value="Homeodomain-like"/>
    <property type="match status" value="1"/>
</dbReference>
<organism evidence="1 2">
    <name type="scientific">Microbacterium phage vB_MoxS-R1</name>
    <dbReference type="NCBI Taxonomy" id="2848881"/>
    <lineage>
        <taxon>Viruses</taxon>
        <taxon>Duplodnaviria</taxon>
        <taxon>Heunggongvirae</taxon>
        <taxon>Uroviricota</taxon>
        <taxon>Caudoviricetes</taxon>
        <taxon>Syrbvirus</taxon>
        <taxon>Syrbvirus R1</taxon>
    </lineage>
</organism>
<keyword evidence="2" id="KW-1185">Reference proteome</keyword>
<reference evidence="1" key="1">
    <citation type="submission" date="2020-10" db="EMBL/GenBank/DDBJ databases">
        <title>Complete genome sequence of vB_MoxS-R1, a novel marine prophage inducted from Microbacterium.</title>
        <authorList>
            <person name="Zheng H."/>
            <person name="Liu B."/>
            <person name="Xu Y."/>
            <person name="Chen F."/>
        </authorList>
    </citation>
    <scope>NUCLEOTIDE SEQUENCE</scope>
</reference>
<proteinExistence type="predicted"/>
<evidence type="ECO:0000313" key="2">
    <source>
        <dbReference type="Proteomes" id="UP000683438"/>
    </source>
</evidence>
<name>A0A8F2E5G3_9CAUD</name>
<gene>
    <name evidence="1" type="ORF">vBMoxSR1_gp27</name>
</gene>
<dbReference type="Proteomes" id="UP000683438">
    <property type="component" value="Segment"/>
</dbReference>
<dbReference type="Pfam" id="PF13384">
    <property type="entry name" value="HTH_23"/>
    <property type="match status" value="1"/>
</dbReference>
<dbReference type="InterPro" id="IPR009057">
    <property type="entry name" value="Homeodomain-like_sf"/>
</dbReference>
<accession>A0A8F2E5G3</accession>
<dbReference type="EMBL" id="MW073100">
    <property type="protein sequence ID" value="QWT28877.1"/>
    <property type="molecule type" value="Genomic_DNA"/>
</dbReference>
<dbReference type="SUPFAM" id="SSF46689">
    <property type="entry name" value="Homeodomain-like"/>
    <property type="match status" value="1"/>
</dbReference>